<accession>A0ABX8XR92</accession>
<dbReference type="EMBL" id="CP080647">
    <property type="protein sequence ID" value="QYX78416.1"/>
    <property type="molecule type" value="Genomic_DNA"/>
</dbReference>
<evidence type="ECO:0000313" key="2">
    <source>
        <dbReference type="EMBL" id="QYX78416.1"/>
    </source>
</evidence>
<organism evidence="2 3">
    <name type="scientific">Streptomyces akebiae</name>
    <dbReference type="NCBI Taxonomy" id="2865673"/>
    <lineage>
        <taxon>Bacteria</taxon>
        <taxon>Bacillati</taxon>
        <taxon>Actinomycetota</taxon>
        <taxon>Actinomycetes</taxon>
        <taxon>Kitasatosporales</taxon>
        <taxon>Streptomycetaceae</taxon>
        <taxon>Streptomyces</taxon>
    </lineage>
</organism>
<proteinExistence type="predicted"/>
<protein>
    <submittedName>
        <fullName evidence="2">DUF5615 family PIN-like protein</fullName>
    </submittedName>
</protein>
<dbReference type="RefSeq" id="WP_220647295.1">
    <property type="nucleotide sequence ID" value="NZ_CP080647.1"/>
</dbReference>
<feature type="domain" description="VapC45 PIN like" evidence="1">
    <location>
        <begin position="1"/>
        <end position="79"/>
    </location>
</feature>
<dbReference type="Pfam" id="PF18478">
    <property type="entry name" value="PIN_10"/>
    <property type="match status" value="1"/>
</dbReference>
<evidence type="ECO:0000259" key="1">
    <source>
        <dbReference type="Pfam" id="PF18478"/>
    </source>
</evidence>
<keyword evidence="3" id="KW-1185">Reference proteome</keyword>
<dbReference type="Proteomes" id="UP000827138">
    <property type="component" value="Chromosome"/>
</dbReference>
<evidence type="ECO:0000313" key="3">
    <source>
        <dbReference type="Proteomes" id="UP000827138"/>
    </source>
</evidence>
<reference evidence="2 3" key="1">
    <citation type="submission" date="2021-08" db="EMBL/GenBank/DDBJ databases">
        <authorList>
            <person name="Ping M."/>
        </authorList>
    </citation>
    <scope>NUCLEOTIDE SEQUENCE [LARGE SCALE GENOMIC DNA]</scope>
    <source>
        <strain evidence="2 3">MG28</strain>
    </source>
</reference>
<sequence>MKLLLDENVPRPMVEIVRILLTAHDVVHVHELDGWAGTKDIELYAKARSEGFQAIITNDAKQLNRPMEVEAIARSGLHRIQYRQNNKHGGLVGLGTAIATVCAALPHALAELEEADGQRLVSLTAVDPSRRSRLQVTDPAVEPPKHWPRR</sequence>
<gene>
    <name evidence="2" type="ORF">K1J60_19335</name>
</gene>
<name>A0ABX8XR92_9ACTN</name>
<dbReference type="InterPro" id="IPR041375">
    <property type="entry name" value="VapC45_PIN-like"/>
</dbReference>
<dbReference type="CDD" id="cd18770">
    <property type="entry name" value="PIN_Mut7-C-like"/>
    <property type="match status" value="1"/>
</dbReference>